<name>A0A2A9PM69_OPHUN</name>
<proteinExistence type="predicted"/>
<reference evidence="3 4" key="2">
    <citation type="journal article" date="2017" name="Sci. Rep.">
        <title>Ant-infecting Ophiocordyceps genomes reveal a high diversity of potential behavioral manipulation genes and a possible major role for enterotoxins.</title>
        <authorList>
            <person name="de Bekker C."/>
            <person name="Ohm R.A."/>
            <person name="Evans H.C."/>
            <person name="Brachmann A."/>
            <person name="Hughes D.P."/>
        </authorList>
    </citation>
    <scope>NUCLEOTIDE SEQUENCE [LARGE SCALE GENOMIC DNA]</scope>
    <source>
        <strain evidence="3 4">SC16a</strain>
    </source>
</reference>
<keyword evidence="2" id="KW-0812">Transmembrane</keyword>
<comment type="caution">
    <text evidence="3">The sequence shown here is derived from an EMBL/GenBank/DDBJ whole genome shotgun (WGS) entry which is preliminary data.</text>
</comment>
<dbReference type="AlphaFoldDB" id="A0A2A9PM69"/>
<reference evidence="3 4" key="1">
    <citation type="journal article" date="2015" name="BMC Genomics">
        <title>Gene expression during zombie ant biting behavior reflects the complexity underlying fungal parasitic behavioral manipulation.</title>
        <authorList>
            <person name="de Bekker C."/>
            <person name="Ohm R.A."/>
            <person name="Loreto R.G."/>
            <person name="Sebastian A."/>
            <person name="Albert I."/>
            <person name="Merrow M."/>
            <person name="Brachmann A."/>
            <person name="Hughes D.P."/>
        </authorList>
    </citation>
    <scope>NUCLEOTIDE SEQUENCE [LARGE SCALE GENOMIC DNA]</scope>
    <source>
        <strain evidence="3 4">SC16a</strain>
    </source>
</reference>
<evidence type="ECO:0000313" key="3">
    <source>
        <dbReference type="EMBL" id="PFH62314.1"/>
    </source>
</evidence>
<keyword evidence="2" id="KW-0472">Membrane</keyword>
<sequence>MPELTVAYVAGLMAFAIFLARIITPNALAYICSKLLGFQNSAATWTTSSKVLQQSNWPFLLQSDDSYDDSVRWSVLWISRLMPAVSILLSVASVVTPMGLYPSTGEGKPVEATFVYAPDPTAFGLHGTLSRSNYSMNRACGSVSYANVSFRYNAKPCPLSKNGDDTFMPSSDPTRPSSLCCLDVDLPASIRDIYSSGYRNSTVSNALDIQWRQYALTTRPGYLNGSAYIVGRYRNVESLLFEEGLTLVEGLIVDTAKGGIGFRNHTVPIGFPRTVTWEEDLLFIEPETVCVDTNLTLDYTQDVRFNWGPWPVSRVELTDRGGFSNLDLTMPSVDLSDPQKNPDLRGRAFAAAWMHNVVSAMWFNVTDPTLPLTHVNSTINQSYSYAGALMTGYPDFSLSKNYYNEFWVYQGRPGVHVFARDASSPGDYNTTFKLRLENYTLINDICRGINESSPATSSNILISCGLLQSIPQREDGGDAFAQEDGTQWMKKLFSCASATKATIKTVTLSYNNTGDNLFDGLKVMSARDKEYADEGSMPLWGVEDVGNEYLAGEIGLIWGLVSPEQEGRANVTTYRQPSLYLPGRMSTKSHQIPFMSDGDALAGSDFASNMWLGTYCNNLDREARNLVSFEDCDVKQKYEASANMAMWTKWQKLTARAETASRVPNLIFTDFSASAVVGTKNALGLASTRKRPRFLVTPEILVIRYKLPYAVPAIISAVFVCLILCASVVLTCTGKDGLAGIRQHVQRLAPGRIYTTLLAPAGEGSDLAMQSKDWSARFGGQLIDLSRDHPIAMQKMAPGDSAGEEEEPEEEMDTVTHHTR</sequence>
<feature type="region of interest" description="Disordered" evidence="1">
    <location>
        <begin position="795"/>
        <end position="820"/>
    </location>
</feature>
<gene>
    <name evidence="3" type="ORF">XA68_14174</name>
</gene>
<organism evidence="3 4">
    <name type="scientific">Ophiocordyceps unilateralis</name>
    <name type="common">Zombie-ant fungus</name>
    <name type="synonym">Torrubia unilateralis</name>
    <dbReference type="NCBI Taxonomy" id="268505"/>
    <lineage>
        <taxon>Eukaryota</taxon>
        <taxon>Fungi</taxon>
        <taxon>Dikarya</taxon>
        <taxon>Ascomycota</taxon>
        <taxon>Pezizomycotina</taxon>
        <taxon>Sordariomycetes</taxon>
        <taxon>Hypocreomycetidae</taxon>
        <taxon>Hypocreales</taxon>
        <taxon>Ophiocordycipitaceae</taxon>
        <taxon>Ophiocordyceps</taxon>
    </lineage>
</organism>
<dbReference type="OrthoDB" id="3034003at2759"/>
<feature type="compositionally biased region" description="Acidic residues" evidence="1">
    <location>
        <begin position="802"/>
        <end position="813"/>
    </location>
</feature>
<evidence type="ECO:0000256" key="2">
    <source>
        <dbReference type="SAM" id="Phobius"/>
    </source>
</evidence>
<evidence type="ECO:0000313" key="4">
    <source>
        <dbReference type="Proteomes" id="UP000037136"/>
    </source>
</evidence>
<feature type="transmembrane region" description="Helical" evidence="2">
    <location>
        <begin position="709"/>
        <end position="732"/>
    </location>
</feature>
<feature type="transmembrane region" description="Helical" evidence="2">
    <location>
        <begin position="6"/>
        <end position="24"/>
    </location>
</feature>
<dbReference type="EMBL" id="LAZP02000033">
    <property type="protein sequence ID" value="PFH62314.1"/>
    <property type="molecule type" value="Genomic_DNA"/>
</dbReference>
<keyword evidence="2" id="KW-1133">Transmembrane helix</keyword>
<evidence type="ECO:0000256" key="1">
    <source>
        <dbReference type="SAM" id="MobiDB-lite"/>
    </source>
</evidence>
<dbReference type="Proteomes" id="UP000037136">
    <property type="component" value="Unassembled WGS sequence"/>
</dbReference>
<keyword evidence="4" id="KW-1185">Reference proteome</keyword>
<dbReference type="STRING" id="268505.A0A2A9PM69"/>
<accession>A0A2A9PM69</accession>
<protein>
    <submittedName>
        <fullName evidence="3">Uncharacterized protein</fullName>
    </submittedName>
</protein>